<dbReference type="Proteomes" id="UP000198508">
    <property type="component" value="Unassembled WGS sequence"/>
</dbReference>
<evidence type="ECO:0000313" key="2">
    <source>
        <dbReference type="Proteomes" id="UP000198508"/>
    </source>
</evidence>
<dbReference type="AlphaFoldDB" id="A0A1I0BYB0"/>
<evidence type="ECO:0000313" key="1">
    <source>
        <dbReference type="EMBL" id="SET11411.1"/>
    </source>
</evidence>
<name>A0A1I0BYB0_9FIRM</name>
<keyword evidence="2" id="KW-1185">Reference proteome</keyword>
<reference evidence="2" key="1">
    <citation type="submission" date="2016-10" db="EMBL/GenBank/DDBJ databases">
        <authorList>
            <person name="Varghese N."/>
            <person name="Submissions S."/>
        </authorList>
    </citation>
    <scope>NUCLEOTIDE SEQUENCE [LARGE SCALE GENOMIC DNA]</scope>
    <source>
        <strain evidence="2">NLAE-zl-G277</strain>
    </source>
</reference>
<organism evidence="1 2">
    <name type="scientific">Enterocloster lavalensis</name>
    <dbReference type="NCBI Taxonomy" id="460384"/>
    <lineage>
        <taxon>Bacteria</taxon>
        <taxon>Bacillati</taxon>
        <taxon>Bacillota</taxon>
        <taxon>Clostridia</taxon>
        <taxon>Lachnospirales</taxon>
        <taxon>Lachnospiraceae</taxon>
        <taxon>Enterocloster</taxon>
    </lineage>
</organism>
<dbReference type="STRING" id="460384.SAMN05216313_102167"/>
<sequence length="116" mass="13419">MRWWTHLYMGDRAAKRGAAVLRNIREQKILPDTYVITPSSYGHHLFDIRPVMLLRPEERTSEDFLVLGVACGYGEAGEVVRRMVDDMYQATGAFDWNAYMERVEADGQDMEEQMGE</sequence>
<gene>
    <name evidence="1" type="ORF">SAMN05216313_102167</name>
</gene>
<protein>
    <submittedName>
        <fullName evidence="1">Uncharacterized protein</fullName>
    </submittedName>
</protein>
<proteinExistence type="predicted"/>
<dbReference type="EMBL" id="FOIM01000002">
    <property type="protein sequence ID" value="SET11411.1"/>
    <property type="molecule type" value="Genomic_DNA"/>
</dbReference>
<accession>A0A1I0BYB0</accession>